<dbReference type="GO" id="GO:0015740">
    <property type="term" value="P:C4-dicarboxylate transport"/>
    <property type="evidence" value="ECO:0007669"/>
    <property type="project" value="TreeGrafter"/>
</dbReference>
<dbReference type="KEGG" id="gfe:Gferi_17905"/>
<keyword evidence="6 9" id="KW-1133">Transmembrane helix</keyword>
<keyword evidence="12" id="KW-1185">Reference proteome</keyword>
<feature type="transmembrane region" description="Helical" evidence="9">
    <location>
        <begin position="87"/>
        <end position="108"/>
    </location>
</feature>
<gene>
    <name evidence="11" type="ORF">Gferi_17905</name>
</gene>
<feature type="transmembrane region" description="Helical" evidence="9">
    <location>
        <begin position="48"/>
        <end position="66"/>
    </location>
</feature>
<evidence type="ECO:0000256" key="4">
    <source>
        <dbReference type="ARBA" id="ARBA00022519"/>
    </source>
</evidence>
<dbReference type="Proteomes" id="UP000095743">
    <property type="component" value="Chromosome"/>
</dbReference>
<feature type="transmembrane region" description="Helical" evidence="9">
    <location>
        <begin position="128"/>
        <end position="146"/>
    </location>
</feature>
<evidence type="ECO:0000256" key="3">
    <source>
        <dbReference type="ARBA" id="ARBA00022475"/>
    </source>
</evidence>
<accession>A0A1D8GK24</accession>
<evidence type="ECO:0000313" key="11">
    <source>
        <dbReference type="EMBL" id="AOT71263.1"/>
    </source>
</evidence>
<evidence type="ECO:0000256" key="5">
    <source>
        <dbReference type="ARBA" id="ARBA00022692"/>
    </source>
</evidence>
<evidence type="ECO:0000256" key="9">
    <source>
        <dbReference type="SAM" id="Phobius"/>
    </source>
</evidence>
<organism evidence="11 12">
    <name type="scientific">Geosporobacter ferrireducens</name>
    <dbReference type="NCBI Taxonomy" id="1424294"/>
    <lineage>
        <taxon>Bacteria</taxon>
        <taxon>Bacillati</taxon>
        <taxon>Bacillota</taxon>
        <taxon>Clostridia</taxon>
        <taxon>Peptostreptococcales</taxon>
        <taxon>Thermotaleaceae</taxon>
        <taxon>Geosporobacter</taxon>
    </lineage>
</organism>
<evidence type="ECO:0000256" key="8">
    <source>
        <dbReference type="ARBA" id="ARBA00038436"/>
    </source>
</evidence>
<keyword evidence="3" id="KW-1003">Cell membrane</keyword>
<sequence length="152" mass="17150">MLNKIAEKINKALHNLCKLLLLIQVIVVSYVVYGRFILNKTPAWGEPTVLLLMVWYSLLSTAIAIRDDAHIRMNIIDMILPEKGLKVLEKVNYLIIFVFSIFMIIQGYKVSVLASMSVLPGLYIRTSWLFGAVPVAGVFMVIALLGKVRKMI</sequence>
<dbReference type="OrthoDB" id="49066at2"/>
<protein>
    <recommendedName>
        <fullName evidence="10">Tripartite ATP-independent periplasmic transporters DctQ component domain-containing protein</fullName>
    </recommendedName>
</protein>
<name>A0A1D8GK24_9FIRM</name>
<dbReference type="InterPro" id="IPR055348">
    <property type="entry name" value="DctQ"/>
</dbReference>
<dbReference type="InterPro" id="IPR007387">
    <property type="entry name" value="TRAP_DctQ"/>
</dbReference>
<dbReference type="STRING" id="1424294.Gferi_17905"/>
<proteinExistence type="inferred from homology"/>
<evidence type="ECO:0000256" key="7">
    <source>
        <dbReference type="ARBA" id="ARBA00023136"/>
    </source>
</evidence>
<feature type="domain" description="Tripartite ATP-independent periplasmic transporters DctQ component" evidence="10">
    <location>
        <begin position="25"/>
        <end position="149"/>
    </location>
</feature>
<reference evidence="11 12" key="1">
    <citation type="submission" date="2016-09" db="EMBL/GenBank/DDBJ databases">
        <title>Genomic analysis reveals versatility of anaerobic energy metabolism of Geosporobacter ferrireducens IRF9 of phylum Firmicutes.</title>
        <authorList>
            <person name="Kim S.-J."/>
        </authorList>
    </citation>
    <scope>NUCLEOTIDE SEQUENCE [LARGE SCALE GENOMIC DNA]</scope>
    <source>
        <strain evidence="11 12">IRF9</strain>
    </source>
</reference>
<dbReference type="RefSeq" id="WP_069978910.1">
    <property type="nucleotide sequence ID" value="NZ_CP017269.1"/>
</dbReference>
<dbReference type="Pfam" id="PF04290">
    <property type="entry name" value="DctQ"/>
    <property type="match status" value="1"/>
</dbReference>
<evidence type="ECO:0000256" key="6">
    <source>
        <dbReference type="ARBA" id="ARBA00022989"/>
    </source>
</evidence>
<evidence type="ECO:0000259" key="10">
    <source>
        <dbReference type="Pfam" id="PF04290"/>
    </source>
</evidence>
<dbReference type="EMBL" id="CP017269">
    <property type="protein sequence ID" value="AOT71263.1"/>
    <property type="molecule type" value="Genomic_DNA"/>
</dbReference>
<keyword evidence="4" id="KW-0997">Cell inner membrane</keyword>
<dbReference type="PANTHER" id="PTHR35011:SF11">
    <property type="entry name" value="TRAP TRANSPORTER SMALL PERMEASE PROTEIN"/>
    <property type="match status" value="1"/>
</dbReference>
<feature type="transmembrane region" description="Helical" evidence="9">
    <location>
        <begin position="12"/>
        <end position="33"/>
    </location>
</feature>
<evidence type="ECO:0000256" key="1">
    <source>
        <dbReference type="ARBA" id="ARBA00004429"/>
    </source>
</evidence>
<keyword evidence="5 9" id="KW-0812">Transmembrane</keyword>
<dbReference type="GO" id="GO:0005886">
    <property type="term" value="C:plasma membrane"/>
    <property type="evidence" value="ECO:0007669"/>
    <property type="project" value="UniProtKB-SubCell"/>
</dbReference>
<evidence type="ECO:0000313" key="12">
    <source>
        <dbReference type="Proteomes" id="UP000095743"/>
    </source>
</evidence>
<comment type="similarity">
    <text evidence="8">Belongs to the TRAP transporter small permease family.</text>
</comment>
<comment type="subcellular location">
    <subcellularLocation>
        <location evidence="1">Cell inner membrane</location>
        <topology evidence="1">Multi-pass membrane protein</topology>
    </subcellularLocation>
</comment>
<keyword evidence="7 9" id="KW-0472">Membrane</keyword>
<evidence type="ECO:0000256" key="2">
    <source>
        <dbReference type="ARBA" id="ARBA00022448"/>
    </source>
</evidence>
<dbReference type="AlphaFoldDB" id="A0A1D8GK24"/>
<keyword evidence="2" id="KW-0813">Transport</keyword>
<dbReference type="GO" id="GO:0022857">
    <property type="term" value="F:transmembrane transporter activity"/>
    <property type="evidence" value="ECO:0007669"/>
    <property type="project" value="TreeGrafter"/>
</dbReference>
<dbReference type="PANTHER" id="PTHR35011">
    <property type="entry name" value="2,3-DIKETO-L-GULONATE TRAP TRANSPORTER SMALL PERMEASE PROTEIN YIAM"/>
    <property type="match status" value="1"/>
</dbReference>